<dbReference type="AlphaFoldDB" id="A0A7J0EMJ4"/>
<dbReference type="EMBL" id="BJWL01000005">
    <property type="protein sequence ID" value="GFY87530.1"/>
    <property type="molecule type" value="Genomic_DNA"/>
</dbReference>
<evidence type="ECO:0000313" key="3">
    <source>
        <dbReference type="Proteomes" id="UP000585474"/>
    </source>
</evidence>
<proteinExistence type="predicted"/>
<gene>
    <name evidence="2" type="ORF">Acr_05g0011690</name>
</gene>
<reference evidence="2 3" key="1">
    <citation type="submission" date="2019-07" db="EMBL/GenBank/DDBJ databases">
        <title>De Novo Assembly of kiwifruit Actinidia rufa.</title>
        <authorList>
            <person name="Sugita-Konishi S."/>
            <person name="Sato K."/>
            <person name="Mori E."/>
            <person name="Abe Y."/>
            <person name="Kisaki G."/>
            <person name="Hamano K."/>
            <person name="Suezawa K."/>
            <person name="Otani M."/>
            <person name="Fukuda T."/>
            <person name="Manabe T."/>
            <person name="Gomi K."/>
            <person name="Tabuchi M."/>
            <person name="Akimitsu K."/>
            <person name="Kataoka I."/>
        </authorList>
    </citation>
    <scope>NUCLEOTIDE SEQUENCE [LARGE SCALE GENOMIC DNA]</scope>
    <source>
        <strain evidence="3">cv. Fuchu</strain>
    </source>
</reference>
<keyword evidence="3" id="KW-1185">Reference proteome</keyword>
<dbReference type="Proteomes" id="UP000585474">
    <property type="component" value="Unassembled WGS sequence"/>
</dbReference>
<name>A0A7J0EMJ4_9ERIC</name>
<feature type="compositionally biased region" description="Basic and acidic residues" evidence="1">
    <location>
        <begin position="102"/>
        <end position="122"/>
    </location>
</feature>
<accession>A0A7J0EMJ4</accession>
<evidence type="ECO:0000256" key="1">
    <source>
        <dbReference type="SAM" id="MobiDB-lite"/>
    </source>
</evidence>
<organism evidence="2 3">
    <name type="scientific">Actinidia rufa</name>
    <dbReference type="NCBI Taxonomy" id="165716"/>
    <lineage>
        <taxon>Eukaryota</taxon>
        <taxon>Viridiplantae</taxon>
        <taxon>Streptophyta</taxon>
        <taxon>Embryophyta</taxon>
        <taxon>Tracheophyta</taxon>
        <taxon>Spermatophyta</taxon>
        <taxon>Magnoliopsida</taxon>
        <taxon>eudicotyledons</taxon>
        <taxon>Gunneridae</taxon>
        <taxon>Pentapetalae</taxon>
        <taxon>asterids</taxon>
        <taxon>Ericales</taxon>
        <taxon>Actinidiaceae</taxon>
        <taxon>Actinidia</taxon>
    </lineage>
</organism>
<protein>
    <submittedName>
        <fullName evidence="2">Uncharacterized protein</fullName>
    </submittedName>
</protein>
<evidence type="ECO:0000313" key="2">
    <source>
        <dbReference type="EMBL" id="GFY87530.1"/>
    </source>
</evidence>
<dbReference type="OrthoDB" id="1909174at2759"/>
<comment type="caution">
    <text evidence="2">The sequence shown here is derived from an EMBL/GenBank/DDBJ whole genome shotgun (WGS) entry which is preliminary data.</text>
</comment>
<sequence>MKQHLRVMSAMIREQGAAGHHLIDEQAVIHSLLQTLEHMMQNMTYNENVKTLEHILRHLELRVGERLEAAKADGSALVVIDTSSHRAFRPEDMLMGNPYQKVRSEEHLQQNRGKQDYSDKKL</sequence>
<feature type="region of interest" description="Disordered" evidence="1">
    <location>
        <begin position="91"/>
        <end position="122"/>
    </location>
</feature>